<gene>
    <name evidence="9" type="ORF">E8A74_22875</name>
</gene>
<dbReference type="RefSeq" id="WP_136931183.1">
    <property type="nucleotide sequence ID" value="NZ_SSMQ01000024.1"/>
</dbReference>
<comment type="similarity">
    <text evidence="2 8">Belongs to the 4-toluene sulfonate uptake permease (TSUP) (TC 2.A.102) family.</text>
</comment>
<dbReference type="EMBL" id="SSMQ01000024">
    <property type="protein sequence ID" value="TKD04458.1"/>
    <property type="molecule type" value="Genomic_DNA"/>
</dbReference>
<evidence type="ECO:0000256" key="3">
    <source>
        <dbReference type="ARBA" id="ARBA00022448"/>
    </source>
</evidence>
<reference evidence="9 10" key="1">
    <citation type="submission" date="2019-04" db="EMBL/GenBank/DDBJ databases">
        <authorList>
            <person name="Li Y."/>
            <person name="Wang J."/>
        </authorList>
    </citation>
    <scope>NUCLEOTIDE SEQUENCE [LARGE SCALE GENOMIC DNA]</scope>
    <source>
        <strain evidence="9 10">DSM 14668</strain>
    </source>
</reference>
<sequence>MLVLPLLCAVALAAGLIDAIAGGGGLLTVPALLVALADPRLALGTNKGQAVFGSGASLLSFVRAGHVDKKRFWPTFLAAGLGSAAGARALLAARPEVLRPIVLVLLIGVAVFFAARGGRRPKAPPKPDAPPPAPKPWVIAERRPLATAVTIALVIGAYDGFFGPGTGTFLILLYTTVFGDDLTRATANAKVANFASNLTAMVSFALAGRIDFRLALPMAVAQAVGGVLGARAAVKGGEQLIRSAVLLVSLALAARLAYQILAGG</sequence>
<evidence type="ECO:0000256" key="1">
    <source>
        <dbReference type="ARBA" id="ARBA00004651"/>
    </source>
</evidence>
<evidence type="ECO:0000256" key="5">
    <source>
        <dbReference type="ARBA" id="ARBA00022692"/>
    </source>
</evidence>
<feature type="transmembrane region" description="Helical" evidence="8">
    <location>
        <begin position="240"/>
        <end position="258"/>
    </location>
</feature>
<evidence type="ECO:0000313" key="9">
    <source>
        <dbReference type="EMBL" id="TKD04458.1"/>
    </source>
</evidence>
<dbReference type="PANTHER" id="PTHR30269">
    <property type="entry name" value="TRANSMEMBRANE PROTEIN YFCA"/>
    <property type="match status" value="1"/>
</dbReference>
<dbReference type="GO" id="GO:0005886">
    <property type="term" value="C:plasma membrane"/>
    <property type="evidence" value="ECO:0007669"/>
    <property type="project" value="UniProtKB-SubCell"/>
</dbReference>
<dbReference type="Proteomes" id="UP000309215">
    <property type="component" value="Unassembled WGS sequence"/>
</dbReference>
<evidence type="ECO:0000313" key="10">
    <source>
        <dbReference type="Proteomes" id="UP000309215"/>
    </source>
</evidence>
<organism evidence="9 10">
    <name type="scientific">Polyangium fumosum</name>
    <dbReference type="NCBI Taxonomy" id="889272"/>
    <lineage>
        <taxon>Bacteria</taxon>
        <taxon>Pseudomonadati</taxon>
        <taxon>Myxococcota</taxon>
        <taxon>Polyangia</taxon>
        <taxon>Polyangiales</taxon>
        <taxon>Polyangiaceae</taxon>
        <taxon>Polyangium</taxon>
    </lineage>
</organism>
<name>A0A4U1J8Z5_9BACT</name>
<keyword evidence="5 8" id="KW-0812">Transmembrane</keyword>
<evidence type="ECO:0000256" key="4">
    <source>
        <dbReference type="ARBA" id="ARBA00022475"/>
    </source>
</evidence>
<dbReference type="OrthoDB" id="554695at2"/>
<comment type="subcellular location">
    <subcellularLocation>
        <location evidence="1 8">Cell membrane</location>
        <topology evidence="1 8">Multi-pass membrane protein</topology>
    </subcellularLocation>
</comment>
<feature type="transmembrane region" description="Helical" evidence="8">
    <location>
        <begin position="72"/>
        <end position="91"/>
    </location>
</feature>
<dbReference type="AlphaFoldDB" id="A0A4U1J8Z5"/>
<feature type="transmembrane region" description="Helical" evidence="8">
    <location>
        <begin position="214"/>
        <end position="234"/>
    </location>
</feature>
<dbReference type="InterPro" id="IPR052017">
    <property type="entry name" value="TSUP"/>
</dbReference>
<keyword evidence="7 8" id="KW-0472">Membrane</keyword>
<feature type="transmembrane region" description="Helical" evidence="8">
    <location>
        <begin position="97"/>
        <end position="115"/>
    </location>
</feature>
<protein>
    <recommendedName>
        <fullName evidence="8">Probable membrane transporter protein</fullName>
    </recommendedName>
</protein>
<keyword evidence="10" id="KW-1185">Reference proteome</keyword>
<evidence type="ECO:0000256" key="2">
    <source>
        <dbReference type="ARBA" id="ARBA00009142"/>
    </source>
</evidence>
<keyword evidence="4 8" id="KW-1003">Cell membrane</keyword>
<evidence type="ECO:0000256" key="8">
    <source>
        <dbReference type="RuleBase" id="RU363041"/>
    </source>
</evidence>
<evidence type="ECO:0000256" key="7">
    <source>
        <dbReference type="ARBA" id="ARBA00023136"/>
    </source>
</evidence>
<proteinExistence type="inferred from homology"/>
<keyword evidence="3" id="KW-0813">Transport</keyword>
<keyword evidence="6 8" id="KW-1133">Transmembrane helix</keyword>
<evidence type="ECO:0000256" key="6">
    <source>
        <dbReference type="ARBA" id="ARBA00022989"/>
    </source>
</evidence>
<dbReference type="Pfam" id="PF01925">
    <property type="entry name" value="TauE"/>
    <property type="match status" value="1"/>
</dbReference>
<feature type="transmembrane region" description="Helical" evidence="8">
    <location>
        <begin position="145"/>
        <end position="175"/>
    </location>
</feature>
<dbReference type="PANTHER" id="PTHR30269:SF0">
    <property type="entry name" value="MEMBRANE TRANSPORTER PROTEIN YFCA-RELATED"/>
    <property type="match status" value="1"/>
</dbReference>
<accession>A0A4U1J8Z5</accession>
<dbReference type="InterPro" id="IPR002781">
    <property type="entry name" value="TM_pro_TauE-like"/>
</dbReference>
<comment type="caution">
    <text evidence="9">The sequence shown here is derived from an EMBL/GenBank/DDBJ whole genome shotgun (WGS) entry which is preliminary data.</text>
</comment>